<evidence type="ECO:0000256" key="1">
    <source>
        <dbReference type="SAM" id="Coils"/>
    </source>
</evidence>
<evidence type="ECO:0008006" key="5">
    <source>
        <dbReference type="Google" id="ProtNLM"/>
    </source>
</evidence>
<feature type="region of interest" description="Disordered" evidence="2">
    <location>
        <begin position="119"/>
        <end position="159"/>
    </location>
</feature>
<dbReference type="AlphaFoldDB" id="A0A3L8DY32"/>
<proteinExistence type="predicted"/>
<reference evidence="3 4" key="1">
    <citation type="journal article" date="2018" name="Genome Res.">
        <title>The genomic architecture and molecular evolution of ant odorant receptors.</title>
        <authorList>
            <person name="McKenzie S.K."/>
            <person name="Kronauer D.J.C."/>
        </authorList>
    </citation>
    <scope>NUCLEOTIDE SEQUENCE [LARGE SCALE GENOMIC DNA]</scope>
    <source>
        <strain evidence="3">Clonal line C1</strain>
    </source>
</reference>
<organism evidence="3 4">
    <name type="scientific">Ooceraea biroi</name>
    <name type="common">Clonal raider ant</name>
    <name type="synonym">Cerapachys biroi</name>
    <dbReference type="NCBI Taxonomy" id="2015173"/>
    <lineage>
        <taxon>Eukaryota</taxon>
        <taxon>Metazoa</taxon>
        <taxon>Ecdysozoa</taxon>
        <taxon>Arthropoda</taxon>
        <taxon>Hexapoda</taxon>
        <taxon>Insecta</taxon>
        <taxon>Pterygota</taxon>
        <taxon>Neoptera</taxon>
        <taxon>Endopterygota</taxon>
        <taxon>Hymenoptera</taxon>
        <taxon>Apocrita</taxon>
        <taxon>Aculeata</taxon>
        <taxon>Formicoidea</taxon>
        <taxon>Formicidae</taxon>
        <taxon>Dorylinae</taxon>
        <taxon>Ooceraea</taxon>
    </lineage>
</organism>
<gene>
    <name evidence="3" type="ORF">DMN91_002818</name>
</gene>
<dbReference type="Proteomes" id="UP000279307">
    <property type="component" value="Chromosome 3"/>
</dbReference>
<dbReference type="EMBL" id="QOIP01000003">
    <property type="protein sequence ID" value="RLU24728.1"/>
    <property type="molecule type" value="Genomic_DNA"/>
</dbReference>
<evidence type="ECO:0000256" key="2">
    <source>
        <dbReference type="SAM" id="MobiDB-lite"/>
    </source>
</evidence>
<evidence type="ECO:0000313" key="3">
    <source>
        <dbReference type="EMBL" id="RLU24728.1"/>
    </source>
</evidence>
<feature type="non-terminal residue" evidence="3">
    <location>
        <position position="205"/>
    </location>
</feature>
<accession>A0A3L8DY32</accession>
<protein>
    <recommendedName>
        <fullName evidence="5">CCHC-type domain-containing protein</fullName>
    </recommendedName>
</protein>
<comment type="caution">
    <text evidence="3">The sequence shown here is derived from an EMBL/GenBank/DDBJ whole genome shotgun (WGS) entry which is preliminary data.</text>
</comment>
<keyword evidence="1" id="KW-0175">Coiled coil</keyword>
<name>A0A3L8DY32_OOCBI</name>
<evidence type="ECO:0000313" key="4">
    <source>
        <dbReference type="Proteomes" id="UP000279307"/>
    </source>
</evidence>
<sequence length="205" mass="23075">MAGSEEVLRTILQELAELKVERQLERERHQASCSSGQKIGEELSDFGGELERLARYAYPECAYEVRDKIACAQFVSGIAGGFVRWTLQIEAQTSLKLAIERARALEQIHRENTTGRWNSELRGKEWKKSDSGKQERGTKFEGKSFKGKDQSKKGGDKRFKTGKECWQCGSAGHFRAVSFFVEGGKKLGFAELYEVGSAYHKRAPS</sequence>
<feature type="coiled-coil region" evidence="1">
    <location>
        <begin position="1"/>
        <end position="28"/>
    </location>
</feature>